<reference evidence="9 10" key="1">
    <citation type="submission" date="2020-02" db="EMBL/GenBank/DDBJ databases">
        <authorList>
            <person name="Chen W.-M."/>
        </authorList>
    </citation>
    <scope>NUCLEOTIDE SEQUENCE [LARGE SCALE GENOMIC DNA]</scope>
    <source>
        <strain evidence="9 10">KMS-5</strain>
    </source>
</reference>
<keyword evidence="5 7" id="KW-1133">Transmembrane helix</keyword>
<proteinExistence type="inferred from homology"/>
<evidence type="ECO:0000256" key="1">
    <source>
        <dbReference type="ARBA" id="ARBA00004651"/>
    </source>
</evidence>
<evidence type="ECO:0000256" key="7">
    <source>
        <dbReference type="RuleBase" id="RU363032"/>
    </source>
</evidence>
<dbReference type="AlphaFoldDB" id="A0A6M0QYW5"/>
<dbReference type="PANTHER" id="PTHR43163:SF6">
    <property type="entry name" value="DIPEPTIDE TRANSPORT SYSTEM PERMEASE PROTEIN DPPB-RELATED"/>
    <property type="match status" value="1"/>
</dbReference>
<dbReference type="GO" id="GO:0005886">
    <property type="term" value="C:plasma membrane"/>
    <property type="evidence" value="ECO:0007669"/>
    <property type="project" value="UniProtKB-SubCell"/>
</dbReference>
<feature type="transmembrane region" description="Helical" evidence="7">
    <location>
        <begin position="286"/>
        <end position="306"/>
    </location>
</feature>
<comment type="subcellular location">
    <subcellularLocation>
        <location evidence="1 7">Cell membrane</location>
        <topology evidence="1 7">Multi-pass membrane protein</topology>
    </subcellularLocation>
</comment>
<dbReference type="InterPro" id="IPR035906">
    <property type="entry name" value="MetI-like_sf"/>
</dbReference>
<evidence type="ECO:0000313" key="10">
    <source>
        <dbReference type="Proteomes" id="UP000477782"/>
    </source>
</evidence>
<keyword evidence="4 7" id="KW-0812">Transmembrane</keyword>
<evidence type="ECO:0000256" key="6">
    <source>
        <dbReference type="ARBA" id="ARBA00023136"/>
    </source>
</evidence>
<evidence type="ECO:0000256" key="3">
    <source>
        <dbReference type="ARBA" id="ARBA00022475"/>
    </source>
</evidence>
<feature type="transmembrane region" description="Helical" evidence="7">
    <location>
        <begin position="100"/>
        <end position="121"/>
    </location>
</feature>
<keyword evidence="6 7" id="KW-0472">Membrane</keyword>
<dbReference type="InterPro" id="IPR045621">
    <property type="entry name" value="BPD_transp_1_N"/>
</dbReference>
<organism evidence="9 10">
    <name type="scientific">Tabrizicola oligotrophica</name>
    <dbReference type="NCBI Taxonomy" id="2710650"/>
    <lineage>
        <taxon>Bacteria</taxon>
        <taxon>Pseudomonadati</taxon>
        <taxon>Pseudomonadota</taxon>
        <taxon>Alphaproteobacteria</taxon>
        <taxon>Rhodobacterales</taxon>
        <taxon>Paracoccaceae</taxon>
        <taxon>Tabrizicola</taxon>
    </lineage>
</organism>
<dbReference type="CDD" id="cd06261">
    <property type="entry name" value="TM_PBP2"/>
    <property type="match status" value="1"/>
</dbReference>
<dbReference type="Pfam" id="PF00528">
    <property type="entry name" value="BPD_transp_1"/>
    <property type="match status" value="1"/>
</dbReference>
<dbReference type="Proteomes" id="UP000477782">
    <property type="component" value="Unassembled WGS sequence"/>
</dbReference>
<evidence type="ECO:0000256" key="2">
    <source>
        <dbReference type="ARBA" id="ARBA00022448"/>
    </source>
</evidence>
<evidence type="ECO:0000313" key="9">
    <source>
        <dbReference type="EMBL" id="NEY92083.1"/>
    </source>
</evidence>
<keyword evidence="3" id="KW-1003">Cell membrane</keyword>
<dbReference type="Gene3D" id="1.10.3720.10">
    <property type="entry name" value="MetI-like"/>
    <property type="match status" value="1"/>
</dbReference>
<gene>
    <name evidence="9" type="ORF">G4Z14_17480</name>
</gene>
<accession>A0A6M0QYW5</accession>
<feature type="domain" description="ABC transmembrane type-1" evidence="8">
    <location>
        <begin position="97"/>
        <end position="303"/>
    </location>
</feature>
<evidence type="ECO:0000259" key="8">
    <source>
        <dbReference type="PROSITE" id="PS50928"/>
    </source>
</evidence>
<dbReference type="Pfam" id="PF19300">
    <property type="entry name" value="BPD_transp_1_N"/>
    <property type="match status" value="1"/>
</dbReference>
<name>A0A6M0QYW5_9RHOB</name>
<dbReference type="RefSeq" id="WP_164628073.1">
    <property type="nucleotide sequence ID" value="NZ_JAAIVJ010000019.1"/>
</dbReference>
<comment type="caution">
    <text evidence="9">The sequence shown here is derived from an EMBL/GenBank/DDBJ whole genome shotgun (WGS) entry which is preliminary data.</text>
</comment>
<sequence>MHYLTFIGRRLLHIVPVLIGISLVSFLLVMLVPGDPVRLVLGPRATDDAVAAMREAWGLDRSLLSQYLTYVGNVVQGNLGDSLKYRLPVWDLIAQYLPRTAFLIGYVLAMTVPVTVLLAVTAARREGDWPDQVIRLLSVLGMTIPVFWLAVIFARLFGIQLGWFPVSGYGEGFLGHLHHLFLPAVSTSLWLAPVLTRNLRGALVQQMDADYVAACRAKGLPERLIFRRHILPNSVLPTLNLLGVMIAFLIGGSVVVEIVYAVPGLGALMIGAVLGRDYFVIQGLTLVYALVTVLVTLVIDLLTAAIDPRTVG</sequence>
<dbReference type="EMBL" id="JAAIVJ010000019">
    <property type="protein sequence ID" value="NEY92083.1"/>
    <property type="molecule type" value="Genomic_DNA"/>
</dbReference>
<keyword evidence="10" id="KW-1185">Reference proteome</keyword>
<dbReference type="InterPro" id="IPR000515">
    <property type="entry name" value="MetI-like"/>
</dbReference>
<evidence type="ECO:0000256" key="4">
    <source>
        <dbReference type="ARBA" id="ARBA00022692"/>
    </source>
</evidence>
<keyword evidence="2 7" id="KW-0813">Transport</keyword>
<protein>
    <submittedName>
        <fullName evidence="9">ABC transporter permease</fullName>
    </submittedName>
</protein>
<dbReference type="PROSITE" id="PS50928">
    <property type="entry name" value="ABC_TM1"/>
    <property type="match status" value="1"/>
</dbReference>
<feature type="transmembrane region" description="Helical" evidence="7">
    <location>
        <begin position="12"/>
        <end position="32"/>
    </location>
</feature>
<feature type="transmembrane region" description="Helical" evidence="7">
    <location>
        <begin position="258"/>
        <end position="274"/>
    </location>
</feature>
<feature type="transmembrane region" description="Helical" evidence="7">
    <location>
        <begin position="177"/>
        <end position="196"/>
    </location>
</feature>
<dbReference type="SUPFAM" id="SSF161098">
    <property type="entry name" value="MetI-like"/>
    <property type="match status" value="1"/>
</dbReference>
<feature type="transmembrane region" description="Helical" evidence="7">
    <location>
        <begin position="230"/>
        <end position="252"/>
    </location>
</feature>
<evidence type="ECO:0000256" key="5">
    <source>
        <dbReference type="ARBA" id="ARBA00022989"/>
    </source>
</evidence>
<feature type="transmembrane region" description="Helical" evidence="7">
    <location>
        <begin position="133"/>
        <end position="157"/>
    </location>
</feature>
<dbReference type="GO" id="GO:0055085">
    <property type="term" value="P:transmembrane transport"/>
    <property type="evidence" value="ECO:0007669"/>
    <property type="project" value="InterPro"/>
</dbReference>
<dbReference type="PANTHER" id="PTHR43163">
    <property type="entry name" value="DIPEPTIDE TRANSPORT SYSTEM PERMEASE PROTEIN DPPB-RELATED"/>
    <property type="match status" value="1"/>
</dbReference>
<comment type="similarity">
    <text evidence="7">Belongs to the binding-protein-dependent transport system permease family.</text>
</comment>